<gene>
    <name evidence="2" type="ORF">SAMN04489844_3784</name>
</gene>
<sequence>MICVERRAYALGLAIGIVTLGLMFFFVVGLEPLGTN</sequence>
<dbReference type="Proteomes" id="UP000198742">
    <property type="component" value="Unassembled WGS sequence"/>
</dbReference>
<organism evidence="2 3">
    <name type="scientific">Nocardioides exalbidus</name>
    <dbReference type="NCBI Taxonomy" id="402596"/>
    <lineage>
        <taxon>Bacteria</taxon>
        <taxon>Bacillati</taxon>
        <taxon>Actinomycetota</taxon>
        <taxon>Actinomycetes</taxon>
        <taxon>Propionibacteriales</taxon>
        <taxon>Nocardioidaceae</taxon>
        <taxon>Nocardioides</taxon>
    </lineage>
</organism>
<accession>A0A1H4YB70</accession>
<protein>
    <submittedName>
        <fullName evidence="2">Uncharacterized protein</fullName>
    </submittedName>
</protein>
<name>A0A1H4YB70_9ACTN</name>
<evidence type="ECO:0000256" key="1">
    <source>
        <dbReference type="SAM" id="Phobius"/>
    </source>
</evidence>
<keyword evidence="1" id="KW-0472">Membrane</keyword>
<proteinExistence type="predicted"/>
<reference evidence="3" key="1">
    <citation type="submission" date="2016-10" db="EMBL/GenBank/DDBJ databases">
        <authorList>
            <person name="Varghese N."/>
            <person name="Submissions S."/>
        </authorList>
    </citation>
    <scope>NUCLEOTIDE SEQUENCE [LARGE SCALE GENOMIC DNA]</scope>
    <source>
        <strain evidence="3">DSM 22017</strain>
    </source>
</reference>
<keyword evidence="3" id="KW-1185">Reference proteome</keyword>
<evidence type="ECO:0000313" key="3">
    <source>
        <dbReference type="Proteomes" id="UP000198742"/>
    </source>
</evidence>
<dbReference type="AlphaFoldDB" id="A0A1H4YB70"/>
<feature type="transmembrane region" description="Helical" evidence="1">
    <location>
        <begin position="9"/>
        <end position="30"/>
    </location>
</feature>
<keyword evidence="1" id="KW-0812">Transmembrane</keyword>
<evidence type="ECO:0000313" key="2">
    <source>
        <dbReference type="EMBL" id="SED15149.1"/>
    </source>
</evidence>
<keyword evidence="1" id="KW-1133">Transmembrane helix</keyword>
<dbReference type="EMBL" id="FNRT01000002">
    <property type="protein sequence ID" value="SED15149.1"/>
    <property type="molecule type" value="Genomic_DNA"/>
</dbReference>